<accession>A0A2T0KJ18</accession>
<dbReference type="Proteomes" id="UP000239415">
    <property type="component" value="Unassembled WGS sequence"/>
</dbReference>
<protein>
    <submittedName>
        <fullName evidence="1">Uncharacterized protein</fullName>
    </submittedName>
</protein>
<dbReference type="OrthoDB" id="3296389at2"/>
<evidence type="ECO:0000313" key="1">
    <source>
        <dbReference type="EMBL" id="PRX23522.1"/>
    </source>
</evidence>
<name>A0A2T0KJ18_9ACTN</name>
<sequence length="114" mass="12000">MFEIEIPLKYHATLALQVLGENSEEIAETLLNGNWLGRRHDSGACPIAVFLTAILPGVLGVAVGSNQLTIHPADDTEPDIDVDLPPAVAGFVLAFDIGAFPELIAPSDDAAPDI</sequence>
<reference evidence="1 2" key="1">
    <citation type="submission" date="2018-03" db="EMBL/GenBank/DDBJ databases">
        <title>Genomic Encyclopedia of Archaeal and Bacterial Type Strains, Phase II (KMG-II): from individual species to whole genera.</title>
        <authorList>
            <person name="Goeker M."/>
        </authorList>
    </citation>
    <scope>NUCLEOTIDE SEQUENCE [LARGE SCALE GENOMIC DNA]</scope>
    <source>
        <strain evidence="1 2">DSM 43146</strain>
    </source>
</reference>
<dbReference type="RefSeq" id="WP_106316709.1">
    <property type="nucleotide sequence ID" value="NZ_BOMO01000041.1"/>
</dbReference>
<gene>
    <name evidence="1" type="ORF">CLV67_103270</name>
</gene>
<dbReference type="AlphaFoldDB" id="A0A2T0KJ18"/>
<keyword evidence="2" id="KW-1185">Reference proteome</keyword>
<proteinExistence type="predicted"/>
<dbReference type="EMBL" id="PVMZ01000003">
    <property type="protein sequence ID" value="PRX23522.1"/>
    <property type="molecule type" value="Genomic_DNA"/>
</dbReference>
<comment type="caution">
    <text evidence="1">The sequence shown here is derived from an EMBL/GenBank/DDBJ whole genome shotgun (WGS) entry which is preliminary data.</text>
</comment>
<organism evidence="1 2">
    <name type="scientific">Actinoplanes italicus</name>
    <dbReference type="NCBI Taxonomy" id="113567"/>
    <lineage>
        <taxon>Bacteria</taxon>
        <taxon>Bacillati</taxon>
        <taxon>Actinomycetota</taxon>
        <taxon>Actinomycetes</taxon>
        <taxon>Micromonosporales</taxon>
        <taxon>Micromonosporaceae</taxon>
        <taxon>Actinoplanes</taxon>
    </lineage>
</organism>
<evidence type="ECO:0000313" key="2">
    <source>
        <dbReference type="Proteomes" id="UP000239415"/>
    </source>
</evidence>